<dbReference type="EC" id="1.1.1.170" evidence="5"/>
<organism evidence="5 6">
    <name type="scientific">Galdieria sulphuraria</name>
    <name type="common">Red alga</name>
    <dbReference type="NCBI Taxonomy" id="130081"/>
    <lineage>
        <taxon>Eukaryota</taxon>
        <taxon>Rhodophyta</taxon>
        <taxon>Bangiophyceae</taxon>
        <taxon>Galdieriales</taxon>
        <taxon>Galdieriaceae</taxon>
        <taxon>Galdieria</taxon>
    </lineage>
</organism>
<evidence type="ECO:0000256" key="2">
    <source>
        <dbReference type="ARBA" id="ARBA00023002"/>
    </source>
</evidence>
<keyword evidence="2 3" id="KW-0560">Oxidoreductase</keyword>
<dbReference type="OMA" id="LTYGECD"/>
<evidence type="ECO:0000313" key="6">
    <source>
        <dbReference type="Proteomes" id="UP000030680"/>
    </source>
</evidence>
<dbReference type="InterPro" id="IPR036291">
    <property type="entry name" value="NAD(P)-bd_dom_sf"/>
</dbReference>
<proteinExistence type="inferred from homology"/>
<accession>M2W461</accession>
<dbReference type="Gene3D" id="3.40.50.720">
    <property type="entry name" value="NAD(P)-binding Rossmann-like Domain"/>
    <property type="match status" value="1"/>
</dbReference>
<dbReference type="STRING" id="130081.M2W461"/>
<dbReference type="PANTHER" id="PTHR43245">
    <property type="entry name" value="BIFUNCTIONAL POLYMYXIN RESISTANCE PROTEIN ARNA"/>
    <property type="match status" value="1"/>
</dbReference>
<keyword evidence="6" id="KW-1185">Reference proteome</keyword>
<gene>
    <name evidence="5" type="ORF">Gasu_22080</name>
</gene>
<sequence length="362" mass="41040">MFSCVVVGGSGFLGQALVQRLAVNKNKWERIVVFDIKNVTQSRGTGAVVFQQGDIRRQDDLVAAFKDASVVFHCATAAPSAENAKNKEIMYTVNVEGTRNVIEACKICHVRSLIYVSSASVVFRGQDLEGVDESIQIPKRHVDFYTETKAIAERAVLDANSSQLHTCCLRPSGIFGERDPLFVPTLISNARKGKMKYYIGDGTNRMDWTFVDNVAYALELAADGLQQSSQRIGGQVYFITNDDARPFWGFLGDILQGLGYASHSSHELIISYQELCRYSRPTRRLPFWLIYILSWLFLWFSRLISPWIQLESDFTPFRILLSVRNRRVSCEKAKRELGYKPIVSMEEGLQRTIAYFSFLRNP</sequence>
<dbReference type="Proteomes" id="UP000030680">
    <property type="component" value="Unassembled WGS sequence"/>
</dbReference>
<dbReference type="InterPro" id="IPR050177">
    <property type="entry name" value="Lipid_A_modif_metabolic_enz"/>
</dbReference>
<dbReference type="GeneID" id="17089260"/>
<dbReference type="GO" id="GO:0000252">
    <property type="term" value="F:3-beta-hydroxysteroid dehydrogenase [NAD(P)+]/C4-decarboxylase activity"/>
    <property type="evidence" value="ECO:0007669"/>
    <property type="project" value="UniProtKB-EC"/>
</dbReference>
<evidence type="ECO:0000256" key="1">
    <source>
        <dbReference type="ARBA" id="ARBA00009219"/>
    </source>
</evidence>
<feature type="domain" description="3-beta hydroxysteroid dehydrogenase/isomerase" evidence="4">
    <location>
        <begin position="5"/>
        <end position="266"/>
    </location>
</feature>
<dbReference type="Gramene" id="EME30536">
    <property type="protein sequence ID" value="EME30536"/>
    <property type="gene ID" value="Gasu_22080"/>
</dbReference>
<dbReference type="PANTHER" id="PTHR43245:SF51">
    <property type="entry name" value="SHORT CHAIN DEHYDROGENASE_REDUCTASE FAMILY 42E, MEMBER 2"/>
    <property type="match status" value="1"/>
</dbReference>
<reference evidence="6" key="1">
    <citation type="journal article" date="2013" name="Science">
        <title>Gene transfer from bacteria and archaea facilitated evolution of an extremophilic eukaryote.</title>
        <authorList>
            <person name="Schonknecht G."/>
            <person name="Chen W.H."/>
            <person name="Ternes C.M."/>
            <person name="Barbier G.G."/>
            <person name="Shrestha R.P."/>
            <person name="Stanke M."/>
            <person name="Brautigam A."/>
            <person name="Baker B.J."/>
            <person name="Banfield J.F."/>
            <person name="Garavito R.M."/>
            <person name="Carr K."/>
            <person name="Wilkerson C."/>
            <person name="Rensing S.A."/>
            <person name="Gagneul D."/>
            <person name="Dickenson N.E."/>
            <person name="Oesterhelt C."/>
            <person name="Lercher M.J."/>
            <person name="Weber A.P."/>
        </authorList>
    </citation>
    <scope>NUCLEOTIDE SEQUENCE [LARGE SCALE GENOMIC DNA]</scope>
    <source>
        <strain evidence="6">074W</strain>
    </source>
</reference>
<dbReference type="EMBL" id="KB454499">
    <property type="protein sequence ID" value="EME30536.1"/>
    <property type="molecule type" value="Genomic_DNA"/>
</dbReference>
<dbReference type="RefSeq" id="XP_005707056.1">
    <property type="nucleotide sequence ID" value="XM_005706999.1"/>
</dbReference>
<dbReference type="Pfam" id="PF01073">
    <property type="entry name" value="3Beta_HSD"/>
    <property type="match status" value="1"/>
</dbReference>
<dbReference type="KEGG" id="gsl:Gasu_22080"/>
<protein>
    <submittedName>
        <fullName evidence="5">Sterol-4alpha-carboxylate 3-dehydrogenase (Decarboxylating)</fullName>
        <ecNumber evidence="5">1.1.1.170</ecNumber>
    </submittedName>
</protein>
<dbReference type="OrthoDB" id="10058185at2759"/>
<dbReference type="eggNOG" id="KOG1430">
    <property type="taxonomic scope" value="Eukaryota"/>
</dbReference>
<dbReference type="AlphaFoldDB" id="M2W461"/>
<comment type="similarity">
    <text evidence="1 3">Belongs to the 3-beta-HSD family.</text>
</comment>
<evidence type="ECO:0000256" key="3">
    <source>
        <dbReference type="RuleBase" id="RU004475"/>
    </source>
</evidence>
<dbReference type="SUPFAM" id="SSF51735">
    <property type="entry name" value="NAD(P)-binding Rossmann-fold domains"/>
    <property type="match status" value="1"/>
</dbReference>
<dbReference type="InterPro" id="IPR002225">
    <property type="entry name" value="3Beta_OHSteriod_DH/Estase"/>
</dbReference>
<evidence type="ECO:0000259" key="4">
    <source>
        <dbReference type="Pfam" id="PF01073"/>
    </source>
</evidence>
<dbReference type="GO" id="GO:0006694">
    <property type="term" value="P:steroid biosynthetic process"/>
    <property type="evidence" value="ECO:0007669"/>
    <property type="project" value="InterPro"/>
</dbReference>
<name>M2W461_GALSU</name>
<evidence type="ECO:0000313" key="5">
    <source>
        <dbReference type="EMBL" id="EME30536.1"/>
    </source>
</evidence>